<dbReference type="Proteomes" id="UP001174050">
    <property type="component" value="Unassembled WGS sequence"/>
</dbReference>
<name>A0ABT7Z0Q6_9ACTN</name>
<accession>A0ABT7Z0Q6</accession>
<feature type="region of interest" description="Disordered" evidence="1">
    <location>
        <begin position="1"/>
        <end position="22"/>
    </location>
</feature>
<feature type="domain" description="Ricin B lectin" evidence="2">
    <location>
        <begin position="396"/>
        <end position="518"/>
    </location>
</feature>
<feature type="compositionally biased region" description="Low complexity" evidence="1">
    <location>
        <begin position="330"/>
        <end position="384"/>
    </location>
</feature>
<evidence type="ECO:0000259" key="2">
    <source>
        <dbReference type="Pfam" id="PF00652"/>
    </source>
</evidence>
<dbReference type="PROSITE" id="PS50231">
    <property type="entry name" value="RICIN_B_LECTIN"/>
    <property type="match status" value="1"/>
</dbReference>
<dbReference type="EMBL" id="JAUEPL010000003">
    <property type="protein sequence ID" value="MDN3293050.1"/>
    <property type="molecule type" value="Genomic_DNA"/>
</dbReference>
<feature type="region of interest" description="Disordered" evidence="1">
    <location>
        <begin position="326"/>
        <end position="395"/>
    </location>
</feature>
<organism evidence="3 4">
    <name type="scientific">Streptomyces ficellus</name>
    <dbReference type="NCBI Taxonomy" id="1977088"/>
    <lineage>
        <taxon>Bacteria</taxon>
        <taxon>Bacillati</taxon>
        <taxon>Actinomycetota</taxon>
        <taxon>Actinomycetes</taxon>
        <taxon>Kitasatosporales</taxon>
        <taxon>Streptomycetaceae</taxon>
        <taxon>Streptomyces</taxon>
    </lineage>
</organism>
<dbReference type="Gene3D" id="2.80.10.50">
    <property type="match status" value="1"/>
</dbReference>
<gene>
    <name evidence="3" type="ORF">QWM81_03110</name>
</gene>
<protein>
    <submittedName>
        <fullName evidence="3">RICIN domain-containing protein</fullName>
    </submittedName>
</protein>
<keyword evidence="4" id="KW-1185">Reference proteome</keyword>
<dbReference type="InterPro" id="IPR035992">
    <property type="entry name" value="Ricin_B-like_lectins"/>
</dbReference>
<comment type="caution">
    <text evidence="3">The sequence shown here is derived from an EMBL/GenBank/DDBJ whole genome shotgun (WGS) entry which is preliminary data.</text>
</comment>
<evidence type="ECO:0000313" key="3">
    <source>
        <dbReference type="EMBL" id="MDN3293050.1"/>
    </source>
</evidence>
<evidence type="ECO:0000313" key="4">
    <source>
        <dbReference type="Proteomes" id="UP001174050"/>
    </source>
</evidence>
<evidence type="ECO:0000256" key="1">
    <source>
        <dbReference type="SAM" id="MobiDB-lite"/>
    </source>
</evidence>
<dbReference type="Pfam" id="PF00652">
    <property type="entry name" value="Ricin_B_lectin"/>
    <property type="match status" value="1"/>
</dbReference>
<reference evidence="3" key="1">
    <citation type="submission" date="2023-06" db="EMBL/GenBank/DDBJ databases">
        <title>WGS-Sequencing of Streptomyces ficellus isolate 21 collected from sand in Gara Djebilet Iron Mine in Algeria.</title>
        <authorList>
            <person name="Zegers G.P."/>
            <person name="Gomez A."/>
            <person name="Gueddou A."/>
            <person name="Zahara A.F."/>
            <person name="Worth M."/>
            <person name="Sevigny J.L."/>
            <person name="Tisa L."/>
        </authorList>
    </citation>
    <scope>NUCLEOTIDE SEQUENCE</scope>
    <source>
        <strain evidence="3">AS11</strain>
    </source>
</reference>
<feature type="region of interest" description="Disordered" evidence="1">
    <location>
        <begin position="513"/>
        <end position="588"/>
    </location>
</feature>
<sequence>MSSFRTDRPVPPPPPYAPTSGGADAALARMLSAPGGAGDAYPGTVLMARHWRAAADYAALLTASRTHASMAVAAAFERVLEELREGVGPEEAVRPRLLVAVRRAVADWAADPRLVALLSSVRDPAGPAPDRQLAARAFAALPGTAQVLLWHREVEAEGISIPAALLAIDPRAATEQLERARELFRDGCVRAHSELAADPECRHYNRLLDISLRRGTALIPDIQRHLAKCRHCRYAADQLRHFRGRLPVLLAEGVLGEGARGYLDSRPGRRRTRTQAGARGMGRHSRAARARVARGLSVPSRGALLVGLGVVMTGVLAVAAVSSLWSQDDSAGPGTGTAAPSGPVPSGSTSSGPVTVAPPVVPSDAVSSAAPAPGSRPTTAGPPASAGYGDTTGPLTTRLRNAEAGLCLDIRDGRPSVGAELTLAPCSASATQQWRYEADGLLHSAAAPVLCPNSQEHAGVVVLRLCAAQDAASVRYDLSVQGHITPRWHAGLALMPATADPGTSVVVKLRDGSASQRWLTDSAPGSPEPRRAEEVESAGSRPAPTPPPPATGHEARPEGSDARPGVRSVNDPATPEPDQGRRGPAQEAVSLVAGLVPVPVPVSVPVPAPGLAR</sequence>
<dbReference type="RefSeq" id="WP_290109875.1">
    <property type="nucleotide sequence ID" value="NZ_JAUEPL010000003.1"/>
</dbReference>
<dbReference type="SUPFAM" id="SSF50370">
    <property type="entry name" value="Ricin B-like lectins"/>
    <property type="match status" value="1"/>
</dbReference>
<proteinExistence type="predicted"/>
<feature type="region of interest" description="Disordered" evidence="1">
    <location>
        <begin position="262"/>
        <end position="288"/>
    </location>
</feature>
<dbReference type="InterPro" id="IPR000772">
    <property type="entry name" value="Ricin_B_lectin"/>
</dbReference>